<evidence type="ECO:0000256" key="2">
    <source>
        <dbReference type="ARBA" id="ARBA00022729"/>
    </source>
</evidence>
<feature type="domain" description="SAF" evidence="6">
    <location>
        <begin position="246"/>
        <end position="306"/>
    </location>
</feature>
<evidence type="ECO:0000256" key="1">
    <source>
        <dbReference type="ARBA" id="ARBA00004418"/>
    </source>
</evidence>
<dbReference type="PANTHER" id="PTHR36307:SF1">
    <property type="entry name" value="FLAGELLA BASAL BODY P-RING FORMATION PROTEIN FLGA"/>
    <property type="match status" value="1"/>
</dbReference>
<dbReference type="Pfam" id="PF13144">
    <property type="entry name" value="ChapFlgA"/>
    <property type="match status" value="1"/>
</dbReference>
<protein>
    <recommendedName>
        <fullName evidence="6">SAF domain-containing protein</fullName>
    </recommendedName>
</protein>
<comment type="caution">
    <text evidence="7">The sequence shown here is derived from an EMBL/GenBank/DDBJ whole genome shotgun (WGS) entry which is preliminary data.</text>
</comment>
<keyword evidence="5" id="KW-0812">Transmembrane</keyword>
<dbReference type="Gene3D" id="2.30.30.760">
    <property type="match status" value="1"/>
</dbReference>
<reference evidence="7" key="2">
    <citation type="submission" date="2021-08" db="EMBL/GenBank/DDBJ databases">
        <authorList>
            <person name="Tani A."/>
            <person name="Ola A."/>
            <person name="Ogura Y."/>
            <person name="Katsura K."/>
            <person name="Hayashi T."/>
        </authorList>
    </citation>
    <scope>NUCLEOTIDE SEQUENCE</scope>
    <source>
        <strain evidence="7">DSM 16372</strain>
    </source>
</reference>
<sequence length="387" mass="40207">MTDRSRSARAARYDTMRYDAVGDMAANDDRPAGQDLFDLADLRPIVRRPPMRAVPMRLGVAVRAWLAFAALAMIGAWTLPALADAPMRLRGDVTARGDVLTLGDLVENAPAAAAARPLFRAPALGATGTIQARRIVDAAASAGLGPVETGGRVQVSVQRAARRVAAGEIEAALKRGLESGFGLDPSLVSVRLDGEGPVLLAPTDLGGQVAALDLTYDPRTRRLAALISLGERQATLRVTGVAVELREVAVLVRAVGRGERLSEADVTLERRPREGAPQDALAQAVPGEVAQRALGAGTVLRAGDTAPPELVARGEMVTILYEAPGITLSMRGIANEPGRLGAVVNVVNAASKKVLQAVVVGQGRVSVSPAGPQRQASAALPGTTALR</sequence>
<feature type="region of interest" description="Disordered" evidence="4">
    <location>
        <begin position="366"/>
        <end position="387"/>
    </location>
</feature>
<keyword evidence="3" id="KW-0574">Periplasm</keyword>
<gene>
    <name evidence="7" type="ORF">BHAOGJBA_1398</name>
</gene>
<keyword evidence="5" id="KW-1133">Transmembrane helix</keyword>
<comment type="subcellular location">
    <subcellularLocation>
        <location evidence="1">Periplasm</location>
    </subcellularLocation>
</comment>
<evidence type="ECO:0000256" key="4">
    <source>
        <dbReference type="SAM" id="MobiDB-lite"/>
    </source>
</evidence>
<dbReference type="InterPro" id="IPR017585">
    <property type="entry name" value="SAF_FlgA"/>
</dbReference>
<keyword evidence="2" id="KW-0732">Signal</keyword>
<proteinExistence type="predicted"/>
<dbReference type="Proteomes" id="UP001055247">
    <property type="component" value="Unassembled WGS sequence"/>
</dbReference>
<evidence type="ECO:0000313" key="7">
    <source>
        <dbReference type="EMBL" id="GJD87892.1"/>
    </source>
</evidence>
<evidence type="ECO:0000256" key="3">
    <source>
        <dbReference type="ARBA" id="ARBA00022764"/>
    </source>
</evidence>
<reference evidence="7" key="1">
    <citation type="journal article" date="2016" name="Front. Microbiol.">
        <title>Genome Sequence of the Piezophilic, Mesophilic Sulfate-Reducing Bacterium Desulfovibrio indicus J2T.</title>
        <authorList>
            <person name="Cao J."/>
            <person name="Maignien L."/>
            <person name="Shao Z."/>
            <person name="Alain K."/>
            <person name="Jebbar M."/>
        </authorList>
    </citation>
    <scope>NUCLEOTIDE SEQUENCE</scope>
    <source>
        <strain evidence="7">DSM 16372</strain>
    </source>
</reference>
<evidence type="ECO:0000313" key="8">
    <source>
        <dbReference type="Proteomes" id="UP001055247"/>
    </source>
</evidence>
<dbReference type="InterPro" id="IPR013974">
    <property type="entry name" value="SAF"/>
</dbReference>
<dbReference type="CDD" id="cd11614">
    <property type="entry name" value="SAF_CpaB_FlgA_like"/>
    <property type="match status" value="1"/>
</dbReference>
<evidence type="ECO:0000259" key="6">
    <source>
        <dbReference type="SMART" id="SM00858"/>
    </source>
</evidence>
<feature type="transmembrane region" description="Helical" evidence="5">
    <location>
        <begin position="58"/>
        <end position="79"/>
    </location>
</feature>
<dbReference type="EMBL" id="BPQO01000005">
    <property type="protein sequence ID" value="GJD87892.1"/>
    <property type="molecule type" value="Genomic_DNA"/>
</dbReference>
<name>A0AAV4ZHM0_9HYPH</name>
<accession>A0AAV4ZHM0</accession>
<dbReference type="AlphaFoldDB" id="A0AAV4ZHM0"/>
<dbReference type="PANTHER" id="PTHR36307">
    <property type="entry name" value="FLAGELLA BASAL BODY P-RING FORMATION PROTEIN FLGA"/>
    <property type="match status" value="1"/>
</dbReference>
<dbReference type="NCBIfam" id="TIGR03170">
    <property type="entry name" value="flgA_cterm"/>
    <property type="match status" value="1"/>
</dbReference>
<dbReference type="GO" id="GO:0042597">
    <property type="term" value="C:periplasmic space"/>
    <property type="evidence" value="ECO:0007669"/>
    <property type="project" value="UniProtKB-SubCell"/>
</dbReference>
<dbReference type="Gene3D" id="3.90.1210.10">
    <property type="entry name" value="Antifreeze-like/N-acetylneuraminic acid synthase C-terminal domain"/>
    <property type="match status" value="1"/>
</dbReference>
<dbReference type="InterPro" id="IPR039246">
    <property type="entry name" value="Flagellar_FlgA"/>
</dbReference>
<dbReference type="GO" id="GO:0044780">
    <property type="term" value="P:bacterial-type flagellum assembly"/>
    <property type="evidence" value="ECO:0007669"/>
    <property type="project" value="InterPro"/>
</dbReference>
<keyword evidence="8" id="KW-1185">Reference proteome</keyword>
<keyword evidence="5" id="KW-0472">Membrane</keyword>
<dbReference type="SMART" id="SM00858">
    <property type="entry name" value="SAF"/>
    <property type="match status" value="1"/>
</dbReference>
<organism evidence="7 8">
    <name type="scientific">Methylobacterium hispanicum</name>
    <dbReference type="NCBI Taxonomy" id="270350"/>
    <lineage>
        <taxon>Bacteria</taxon>
        <taxon>Pseudomonadati</taxon>
        <taxon>Pseudomonadota</taxon>
        <taxon>Alphaproteobacteria</taxon>
        <taxon>Hyphomicrobiales</taxon>
        <taxon>Methylobacteriaceae</taxon>
        <taxon>Methylobacterium</taxon>
    </lineage>
</organism>
<evidence type="ECO:0000256" key="5">
    <source>
        <dbReference type="SAM" id="Phobius"/>
    </source>
</evidence>